<dbReference type="Gene3D" id="3.60.21.10">
    <property type="match status" value="1"/>
</dbReference>
<dbReference type="Pfam" id="PF03372">
    <property type="entry name" value="Exo_endo_phos"/>
    <property type="match status" value="1"/>
</dbReference>
<dbReference type="RefSeq" id="WP_207901913.1">
    <property type="nucleotide sequence ID" value="NZ_SLWW01000001.1"/>
</dbReference>
<dbReference type="InterPro" id="IPR047971">
    <property type="entry name" value="ExeM-like"/>
</dbReference>
<keyword evidence="6" id="KW-1185">Reference proteome</keyword>
<dbReference type="Gene3D" id="3.90.780.10">
    <property type="entry name" value="5'-Nucleotidase, C-terminal domain"/>
    <property type="match status" value="1"/>
</dbReference>
<evidence type="ECO:0000259" key="4">
    <source>
        <dbReference type="Pfam" id="PF22494"/>
    </source>
</evidence>
<dbReference type="GO" id="GO:0009166">
    <property type="term" value="P:nucleotide catabolic process"/>
    <property type="evidence" value="ECO:0007669"/>
    <property type="project" value="InterPro"/>
</dbReference>
<dbReference type="SUPFAM" id="SSF50974">
    <property type="entry name" value="Nitrous oxide reductase, N-terminal domain"/>
    <property type="match status" value="1"/>
</dbReference>
<dbReference type="SUPFAM" id="SSF56300">
    <property type="entry name" value="Metallo-dependent phosphatases"/>
    <property type="match status" value="1"/>
</dbReference>
<feature type="compositionally biased region" description="Basic and acidic residues" evidence="1">
    <location>
        <begin position="1119"/>
        <end position="1129"/>
    </location>
</feature>
<sequence>MTYDEESHPERNQTAEAGAGIDIAPELGAFAEGAAMAESAVFTLELLHAADQEAGAAAILDAPRFSAVLNALKAQDLGSDGVEDNTIVLSSGDAFIPGLFYDASAGAFGTAGIADIQIQNELGFQAIAFGNHEFDFNTTSLAALIAGTATGDFSALVGTALEGLDFGGTDMPYLSTNLDFSTDANLAPLEIAGGQAPQGNSVTSSTVIDVNGELIGVVGATTPTLASISSPGGVTISPGWAGTNPTPAELDALAAIIQAEVDALLAANPAMNKVILLAHMQQIGIEMELAGRLANVDIIVAGGSNTRLFDETDRVRDGDSVQGGYPEFVTNAGGSVTAVVNTDGSYKYVGRLVLDFDADGNVIAESYDSSISGAYATDAQGVADLGAAGLVDPEIQAIADAIEAQILATEGNVFGASDVFLNGNRSGADTATNPDGVRTQETNLGNLTADANLAAAQEIDSTVVVSIKNGGGIRASIGQTIVPPGGSAPVRLPNEAVVDSDGNLIKPAGGISQNDIQTSLAFNNGLVLLTLTKAELVGLLEHGVSAIPAAAGAFPQIGGLRLSYDPDLPAGDRVLEAGIFTEAGDLIAELVRSGEIAGDPAEEFRVVTLDFLSAPRFDAAGAFIGAGDGYPFPNTNTDPTVGEVGDADVIARVNKVFLAEDGVQTGEATFANDGTEQDALAEYLKDNYEDTPFAEGETGRDGDTRIQNLNFRDDAVFEGFDLDAPEATGELGDIGIAAVFDSGAGEGGSEVVATEDGKAYVTNGALGRIDVWDIASGSLSASIDLTYLPGFAGVQSVAVKNGLIAAAVSSTDIVSGADVLGQSGYVALIDGATGLVIDRVVTGNLPDMVTFSPDGTKILVANEGEFNAESDITVDPVGSVSIIDVSNLVNPTVQTLTFGSLAAVEGVRLAPGASYLEGLEPEYIAVTDDGTTAYVSLQEANAFAKIDLATGAIDLIPLGTVDHSQEGSGLDANDDGLISIRTYDNLVGLRMPDAIDAFEVDGATYIITANEGDGRGDGDEGGDEARVGDILDGDIPGLAIDASVDTTGLERLVISTIDGDTDGDGDIDVLHAFGSRSFTIFDADGNVVFDSGSEFERILSEVAPERFNNDDGEPIATEDDNRSDAKGPEPEAVVTGEVNGALYAFIGLERDSGIVIYNISEPTAAYFVDYIPGFGNDLGAGIDDFIGPETIAFIPAAESLSGVAQIVAAYEISGDTVVYDLGDFIAPPTPILIAEFQPNPDGTDPVTQTVELSGAAGAMFDLWLVSVENDGVDGRVDRAENVTGSFDANGIATVEVADLENPSFTFILTDAFTGAAAVTDIDTDNDGVVDDLSAFGTILDAIGSADSAADFADSYADDAALGGVAFAYTGTEPELMFRDASRGDWYAVNAPGDAVVYAADGSTVDPAEFDTDPTVGTDSFGAVNPSRAGGTADLQITELWFGQDGTDLTADWIEVTNTGTAAWTAATDGALFYDDESLDPTVADQVQGVDSLAPGESAIIVIGQAADAAAFAAVWGDDADLSDVQIGWADGAGLGAGGDAAGLFLDAEGDGLALTDTPIATASYPDGGAAASGRSYDVPSASFSSLAGFEDMSATTELGGTDGTEPAIASPGYIPTERTAPDYTLISTIQGAGFSSGLVGQTVTVQAVVTVVSDALNGFFLQEEDGDADGDAATSEGVFVYTGSDPSVQVGDLVTLEAIVDEYFQNTQLKTIQSLVVEAQGVELPTSVTVSLPLPGGTDPATFYESVEGMRVTVVAADGEVLSVTDTFTRFGEVGVTSGAPLVQPTQAFESFSAEAEALAEANTRDFLLFENAEDDSLSSAPRVGDGIVGNRIDGVMHFTFDEYKVETQGAVAFDTSVNPFPRTDAPEDIEGRLKVASFNVLNYFTTLTSEDSAARGAATADQLADQTSKIVAAIKAIDADIVGLIEIENDLSAPDEAVAALVAALNAEMGAGTYDYIATGKIGTDAIKQAIIFKPATVAPKGDFAVLDTVEFTDPLASGGPLSRPAVAQSFTEVATGEVFTVSVNHLKSKGSASGVAGDDSDVEGSAALTRVEAVKELAEWLATDPTGSGDADHLTIGDFNSYAMERAIRAIEDAGFTNLADADATSYQFDGRLGTLDYAFANESLAGQVAGATIWNVNSLEAYAQQYSDARFDALGDPASPFGSSDHDPVIVGLNLETEVERNLIVSEGDRDRLTGTEEADIFEIGSFRSEMATGLGGADIFLFDAAAFEDGTRGLVQIRDYMAGEDMVDLGGGSFDAALVSETANAVYLTMDGDGDRIVIRGIDSLDDITFVDHLDMIA</sequence>
<dbReference type="NCBIfam" id="NF038117">
    <property type="entry name" value="choice_anch_I"/>
    <property type="match status" value="1"/>
</dbReference>
<dbReference type="GO" id="GO:0016787">
    <property type="term" value="F:hydrolase activity"/>
    <property type="evidence" value="ECO:0007669"/>
    <property type="project" value="InterPro"/>
</dbReference>
<dbReference type="EMBL" id="SLWW01000001">
    <property type="protein sequence ID" value="TCO74149.1"/>
    <property type="molecule type" value="Genomic_DNA"/>
</dbReference>
<organism evidence="5 6">
    <name type="scientific">Rhodovulum euryhalinum</name>
    <dbReference type="NCBI Taxonomy" id="35805"/>
    <lineage>
        <taxon>Bacteria</taxon>
        <taxon>Pseudomonadati</taxon>
        <taxon>Pseudomonadota</taxon>
        <taxon>Alphaproteobacteria</taxon>
        <taxon>Rhodobacterales</taxon>
        <taxon>Paracoccaceae</taxon>
        <taxon>Rhodovulum</taxon>
    </lineage>
</organism>
<accession>A0A4R2KSY0</accession>
<dbReference type="Proteomes" id="UP000295142">
    <property type="component" value="Unassembled WGS sequence"/>
</dbReference>
<name>A0A4R2KSY0_9RHOB</name>
<dbReference type="InterPro" id="IPR055188">
    <property type="entry name" value="Choice_anch_I"/>
</dbReference>
<evidence type="ECO:0000259" key="2">
    <source>
        <dbReference type="Pfam" id="PF02872"/>
    </source>
</evidence>
<feature type="domain" description="5'-Nucleotidase C-terminal" evidence="2">
    <location>
        <begin position="437"/>
        <end position="613"/>
    </location>
</feature>
<dbReference type="Gene3D" id="3.60.10.10">
    <property type="entry name" value="Endonuclease/exonuclease/phosphatase"/>
    <property type="match status" value="1"/>
</dbReference>
<proteinExistence type="predicted"/>
<comment type="caution">
    <text evidence="5">The sequence shown here is derived from an EMBL/GenBank/DDBJ whole genome shotgun (WGS) entry which is preliminary data.</text>
</comment>
<gene>
    <name evidence="5" type="ORF">EV655_101310</name>
</gene>
<dbReference type="Gene3D" id="2.130.10.10">
    <property type="entry name" value="YVTN repeat-like/Quinoprotein amine dehydrogenase"/>
    <property type="match status" value="1"/>
</dbReference>
<dbReference type="SUPFAM" id="SSF56219">
    <property type="entry name" value="DNase I-like"/>
    <property type="match status" value="1"/>
</dbReference>
<dbReference type="InterPro" id="IPR011045">
    <property type="entry name" value="N2O_reductase_N"/>
</dbReference>
<feature type="domain" description="Endonuclease/exonuclease/phosphatase" evidence="3">
    <location>
        <begin position="1877"/>
        <end position="2169"/>
    </location>
</feature>
<dbReference type="Pfam" id="PF22494">
    <property type="entry name" value="choice_anch_I"/>
    <property type="match status" value="1"/>
</dbReference>
<dbReference type="InterPro" id="IPR029052">
    <property type="entry name" value="Metallo-depent_PP-like"/>
</dbReference>
<dbReference type="NCBIfam" id="NF033681">
    <property type="entry name" value="ExeM_NucH_DNase"/>
    <property type="match status" value="1"/>
</dbReference>
<evidence type="ECO:0000256" key="1">
    <source>
        <dbReference type="SAM" id="MobiDB-lite"/>
    </source>
</evidence>
<evidence type="ECO:0000313" key="5">
    <source>
        <dbReference type="EMBL" id="TCO74149.1"/>
    </source>
</evidence>
<dbReference type="PANTHER" id="PTHR42834:SF1">
    <property type="entry name" value="ENDONUCLEASE_EXONUCLEASE_PHOSPHATASE FAMILY PROTEIN (AFU_ORTHOLOGUE AFUA_3G09210)"/>
    <property type="match status" value="1"/>
</dbReference>
<evidence type="ECO:0000313" key="6">
    <source>
        <dbReference type="Proteomes" id="UP000295142"/>
    </source>
</evidence>
<dbReference type="CDD" id="cd04486">
    <property type="entry name" value="YhcR_OBF_like"/>
    <property type="match status" value="1"/>
</dbReference>
<dbReference type="InterPro" id="IPR005135">
    <property type="entry name" value="Endo/exonuclease/phosphatase"/>
</dbReference>
<feature type="domain" description="Choice-of-anchor I" evidence="4">
    <location>
        <begin position="747"/>
        <end position="1220"/>
    </location>
</feature>
<dbReference type="InterPro" id="IPR008334">
    <property type="entry name" value="5'-Nucleotdase_C"/>
</dbReference>
<reference evidence="5 6" key="1">
    <citation type="submission" date="2019-03" db="EMBL/GenBank/DDBJ databases">
        <title>Genomic Encyclopedia of Type Strains, Phase IV (KMG-IV): sequencing the most valuable type-strain genomes for metagenomic binning, comparative biology and taxonomic classification.</title>
        <authorList>
            <person name="Goeker M."/>
        </authorList>
    </citation>
    <scope>NUCLEOTIDE SEQUENCE [LARGE SCALE GENOMIC DNA]</scope>
    <source>
        <strain evidence="5 6">DSM 4868</strain>
    </source>
</reference>
<dbReference type="InterPro" id="IPR015943">
    <property type="entry name" value="WD40/YVTN_repeat-like_dom_sf"/>
</dbReference>
<feature type="region of interest" description="Disordered" evidence="1">
    <location>
        <begin position="1103"/>
        <end position="1131"/>
    </location>
</feature>
<dbReference type="CDD" id="cd10283">
    <property type="entry name" value="MnuA_DNase1-like"/>
    <property type="match status" value="1"/>
</dbReference>
<protein>
    <submittedName>
        <fullName evidence="5">Putative extracellular nuclease</fullName>
    </submittedName>
</protein>
<evidence type="ECO:0000259" key="3">
    <source>
        <dbReference type="Pfam" id="PF03372"/>
    </source>
</evidence>
<dbReference type="InterPro" id="IPR036907">
    <property type="entry name" value="5'-Nucleotdase_C_sf"/>
</dbReference>
<dbReference type="Pfam" id="PF02872">
    <property type="entry name" value="5_nucleotid_C"/>
    <property type="match status" value="1"/>
</dbReference>
<dbReference type="InterPro" id="IPR036691">
    <property type="entry name" value="Endo/exonu/phosph_ase_sf"/>
</dbReference>
<dbReference type="SUPFAM" id="SSF55816">
    <property type="entry name" value="5'-nucleotidase (syn. UDP-sugar hydrolase), C-terminal domain"/>
    <property type="match status" value="1"/>
</dbReference>
<dbReference type="PANTHER" id="PTHR42834">
    <property type="entry name" value="ENDONUCLEASE/EXONUCLEASE/PHOSPHATASE FAMILY PROTEIN (AFU_ORTHOLOGUE AFUA_3G09210)"/>
    <property type="match status" value="1"/>
</dbReference>